<evidence type="ECO:0000313" key="1">
    <source>
        <dbReference type="EMBL" id="QQV90476.1"/>
    </source>
</evidence>
<evidence type="ECO:0000313" key="2">
    <source>
        <dbReference type="Proteomes" id="UP000693706"/>
    </source>
</evidence>
<reference evidence="1" key="1">
    <citation type="submission" date="2020-07" db="EMBL/GenBank/DDBJ databases">
        <title>Highly diverse flavobacterial phages as mortality factor during North Sea spring blooms.</title>
        <authorList>
            <person name="Bartlau N."/>
            <person name="Wichels A."/>
            <person name="Krohne G."/>
            <person name="Adriaenssens E.M."/>
            <person name="Heins A."/>
            <person name="Fuchs B.M."/>
            <person name="Amann R."/>
            <person name="Moraru C."/>
        </authorList>
    </citation>
    <scope>NUCLEOTIDE SEQUENCE</scope>
</reference>
<sequence length="129" mass="15160">MKLTGQAEKDFNKWFDNTEESKKVIISLYTTDSTDNVYYSDVFDNLPNEAKFGVYQKWFDSVGYFIGNDSWRSFGNIKETFYWFNIKDINQKSLIKETYEESLLTAKKKTRPEAQAAAIEKANELYNNK</sequence>
<organism evidence="1 2">
    <name type="scientific">Olleya phage Harreka_1</name>
    <dbReference type="NCBI Taxonomy" id="2745673"/>
    <lineage>
        <taxon>Viruses</taxon>
        <taxon>Duplodnaviria</taxon>
        <taxon>Heunggongvirae</taxon>
        <taxon>Uroviricota</taxon>
        <taxon>Caudoviricetes</taxon>
        <taxon>Aggregaviridae</taxon>
        <taxon>Harrekavirus</taxon>
        <taxon>Harrekavirus harreka</taxon>
    </lineage>
</organism>
<name>A0A8E5EAW6_9CAUD</name>
<accession>A0A8E5EAW6</accession>
<protein>
    <submittedName>
        <fullName evidence="1">Uncharacterized protein</fullName>
    </submittedName>
</protein>
<dbReference type="Proteomes" id="UP000693706">
    <property type="component" value="Segment"/>
</dbReference>
<gene>
    <name evidence="1" type="ORF">Harreka1_69</name>
</gene>
<proteinExistence type="predicted"/>
<dbReference type="EMBL" id="MT732457">
    <property type="protein sequence ID" value="QQV90476.1"/>
    <property type="molecule type" value="Genomic_DNA"/>
</dbReference>
<keyword evidence="2" id="KW-1185">Reference proteome</keyword>